<name>A0A0A1UL75_9AGAM</name>
<dbReference type="Proteomes" id="UP000030108">
    <property type="component" value="Unassembled WGS sequence"/>
</dbReference>
<proteinExistence type="predicted"/>
<evidence type="ECO:0000256" key="1">
    <source>
        <dbReference type="SAM" id="MobiDB-lite"/>
    </source>
</evidence>
<dbReference type="AlphaFoldDB" id="A0A0A1UL75"/>
<feature type="compositionally biased region" description="Low complexity" evidence="1">
    <location>
        <begin position="141"/>
        <end position="151"/>
    </location>
</feature>
<feature type="compositionally biased region" description="Polar residues" evidence="1">
    <location>
        <begin position="158"/>
        <end position="168"/>
    </location>
</feature>
<sequence length="184" mass="20873">MTPPPATPKKRQRRQFTEERIPQHSPTTPPRLDWSSSLDYLLNNIRSSWTDLPNAPLGPAQIQSPELVFNGYFTLYYVLRNAVMSTDRMCRKLSAELNIPYNPPYIRIPYTNEAPIPPPPVEEEPVPAPESEPETEHTPEPEQQLTPPLQSYAMAAASHTSAKPQVGSNWLDTLETLETYSMFL</sequence>
<feature type="non-terminal residue" evidence="2">
    <location>
        <position position="184"/>
    </location>
</feature>
<organism evidence="2 3">
    <name type="scientific">Rhizoctonia solani AG-3 Rhs1AP</name>
    <dbReference type="NCBI Taxonomy" id="1086054"/>
    <lineage>
        <taxon>Eukaryota</taxon>
        <taxon>Fungi</taxon>
        <taxon>Dikarya</taxon>
        <taxon>Basidiomycota</taxon>
        <taxon>Agaricomycotina</taxon>
        <taxon>Agaricomycetes</taxon>
        <taxon>Cantharellales</taxon>
        <taxon>Ceratobasidiaceae</taxon>
        <taxon>Rhizoctonia</taxon>
    </lineage>
</organism>
<accession>A0A0A1UL75</accession>
<comment type="caution">
    <text evidence="2">The sequence shown here is derived from an EMBL/GenBank/DDBJ whole genome shotgun (WGS) entry which is preliminary data.</text>
</comment>
<evidence type="ECO:0000313" key="3">
    <source>
        <dbReference type="Proteomes" id="UP000030108"/>
    </source>
</evidence>
<feature type="region of interest" description="Disordered" evidence="1">
    <location>
        <begin position="1"/>
        <end position="33"/>
    </location>
</feature>
<reference evidence="3" key="1">
    <citation type="journal article" date="2014" name="Genome Announc.">
        <title>Draft genome sequence of the plant-pathogenic soil fungus Rhizoctonia solani anastomosis group 3 strain Rhs1AP.</title>
        <authorList>
            <person name="Cubeta M.A."/>
            <person name="Thomas E."/>
            <person name="Dean R.A."/>
            <person name="Jabaji S."/>
            <person name="Neate S.M."/>
            <person name="Tavantzis S."/>
            <person name="Toda T."/>
            <person name="Vilgalys R."/>
            <person name="Bharathan N."/>
            <person name="Fedorova-Abrams N."/>
            <person name="Pakala S.B."/>
            <person name="Pakala S.M."/>
            <person name="Zafar N."/>
            <person name="Joardar V."/>
            <person name="Losada L."/>
            <person name="Nierman W.C."/>
        </authorList>
    </citation>
    <scope>NUCLEOTIDE SEQUENCE [LARGE SCALE GENOMIC DNA]</scope>
    <source>
        <strain evidence="3">AG-3</strain>
    </source>
</reference>
<feature type="region of interest" description="Disordered" evidence="1">
    <location>
        <begin position="113"/>
        <end position="168"/>
    </location>
</feature>
<dbReference type="EMBL" id="JATN01000321">
    <property type="protein sequence ID" value="EUC58998.1"/>
    <property type="molecule type" value="Genomic_DNA"/>
</dbReference>
<gene>
    <name evidence="2" type="ORF">RSOL_290690</name>
</gene>
<protein>
    <submittedName>
        <fullName evidence="2">Uncharacterized protein</fullName>
    </submittedName>
</protein>
<feature type="compositionally biased region" description="Pro residues" evidence="1">
    <location>
        <begin position="115"/>
        <end position="130"/>
    </location>
</feature>
<evidence type="ECO:0000313" key="2">
    <source>
        <dbReference type="EMBL" id="EUC58998.1"/>
    </source>
</evidence>